<organism evidence="1">
    <name type="scientific">Loa loa</name>
    <name type="common">Eye worm</name>
    <name type="synonym">Filaria loa</name>
    <dbReference type="NCBI Taxonomy" id="7209"/>
    <lineage>
        <taxon>Eukaryota</taxon>
        <taxon>Metazoa</taxon>
        <taxon>Ecdysozoa</taxon>
        <taxon>Nematoda</taxon>
        <taxon>Chromadorea</taxon>
        <taxon>Rhabditida</taxon>
        <taxon>Spirurina</taxon>
        <taxon>Spiruromorpha</taxon>
        <taxon>Filarioidea</taxon>
        <taxon>Onchocercidae</taxon>
        <taxon>Loa</taxon>
    </lineage>
</organism>
<sequence length="56" mass="6768">EPTQALKDHFYKLIRKNIRTLFKMRISQERIWYIADMDGSGFSIQAIRKNELLRNL</sequence>
<dbReference type="KEGG" id="loa:LOAG_15705"/>
<evidence type="ECO:0000313" key="1">
    <source>
        <dbReference type="EMBL" id="EFO12827.1"/>
    </source>
</evidence>
<accession>A0A1S0TGC9</accession>
<dbReference type="RefSeq" id="XP_003151242.1">
    <property type="nucleotide sequence ID" value="XM_003151194.1"/>
</dbReference>
<proteinExistence type="predicted"/>
<protein>
    <submittedName>
        <fullName evidence="1">Uncharacterized protein</fullName>
    </submittedName>
</protein>
<dbReference type="CTD" id="9953197"/>
<feature type="non-terminal residue" evidence="1">
    <location>
        <position position="1"/>
    </location>
</feature>
<name>A0A1S0TGC9_LOALO</name>
<dbReference type="GeneID" id="9953197"/>
<reference evidence="1" key="1">
    <citation type="submission" date="2012-04" db="EMBL/GenBank/DDBJ databases">
        <title>The Genome Sequence of Loa loa.</title>
        <authorList>
            <consortium name="The Broad Institute Genome Sequencing Platform"/>
            <consortium name="Broad Institute Genome Sequencing Center for Infectious Disease"/>
            <person name="Nutman T.B."/>
            <person name="Fink D.L."/>
            <person name="Russ C."/>
            <person name="Young S."/>
            <person name="Zeng Q."/>
            <person name="Gargeya S."/>
            <person name="Alvarado L."/>
            <person name="Berlin A."/>
            <person name="Chapman S.B."/>
            <person name="Chen Z."/>
            <person name="Freedman E."/>
            <person name="Gellesch M."/>
            <person name="Goldberg J."/>
            <person name="Griggs A."/>
            <person name="Gujja S."/>
            <person name="Heilman E.R."/>
            <person name="Heiman D."/>
            <person name="Howarth C."/>
            <person name="Mehta T."/>
            <person name="Neiman D."/>
            <person name="Pearson M."/>
            <person name="Roberts A."/>
            <person name="Saif S."/>
            <person name="Shea T."/>
            <person name="Shenoy N."/>
            <person name="Sisk P."/>
            <person name="Stolte C."/>
            <person name="Sykes S."/>
            <person name="White J."/>
            <person name="Yandava C."/>
            <person name="Haas B."/>
            <person name="Henn M.R."/>
            <person name="Nusbaum C."/>
            <person name="Birren B."/>
        </authorList>
    </citation>
    <scope>NUCLEOTIDE SEQUENCE [LARGE SCALE GENOMIC DNA]</scope>
</reference>
<dbReference type="InParanoid" id="A0A1S0TGC9"/>
<dbReference type="AlphaFoldDB" id="A0A1S0TGC9"/>
<gene>
    <name evidence="1" type="ORF">LOAG_15705</name>
</gene>
<dbReference type="EMBL" id="JH714562">
    <property type="protein sequence ID" value="EFO12827.1"/>
    <property type="molecule type" value="Genomic_DNA"/>
</dbReference>